<dbReference type="Proteomes" id="UP000265540">
    <property type="component" value="Unassembled WGS sequence"/>
</dbReference>
<dbReference type="AlphaFoldDB" id="A0A3A4ZC16"/>
<proteinExistence type="predicted"/>
<protein>
    <submittedName>
        <fullName evidence="1">Uncharacterized protein</fullName>
    </submittedName>
</protein>
<evidence type="ECO:0000313" key="1">
    <source>
        <dbReference type="EMBL" id="RJR26804.1"/>
    </source>
</evidence>
<sequence>MDDIFGIPTMVTAAAGCINQPWWHEELILESEFDLFRDKMIKKHSEECDCGEDLTDRNFTILPD</sequence>
<accession>A0A3A4ZC16</accession>
<evidence type="ECO:0000313" key="2">
    <source>
        <dbReference type="Proteomes" id="UP000265540"/>
    </source>
</evidence>
<comment type="caution">
    <text evidence="1">The sequence shown here is derived from an EMBL/GenBank/DDBJ whole genome shotgun (WGS) entry which is preliminary data.</text>
</comment>
<organism evidence="1 2">
    <name type="scientific">candidate division WWE3 bacterium</name>
    <dbReference type="NCBI Taxonomy" id="2053526"/>
    <lineage>
        <taxon>Bacteria</taxon>
        <taxon>Katanobacteria</taxon>
    </lineage>
</organism>
<name>A0A3A4ZC16_UNCKA</name>
<dbReference type="EMBL" id="QZJF01000017">
    <property type="protein sequence ID" value="RJR26804.1"/>
    <property type="molecule type" value="Genomic_DNA"/>
</dbReference>
<gene>
    <name evidence="1" type="ORF">C4561_03410</name>
</gene>
<reference evidence="1 2" key="1">
    <citation type="journal article" date="2017" name="ISME J.">
        <title>Energy and carbon metabolisms in a deep terrestrial subsurface fluid microbial community.</title>
        <authorList>
            <person name="Momper L."/>
            <person name="Jungbluth S.P."/>
            <person name="Lee M.D."/>
            <person name="Amend J.P."/>
        </authorList>
    </citation>
    <scope>NUCLEOTIDE SEQUENCE [LARGE SCALE GENOMIC DNA]</scope>
    <source>
        <strain evidence="1">SURF_46</strain>
    </source>
</reference>